<keyword evidence="3" id="KW-1185">Reference proteome</keyword>
<gene>
    <name evidence="2" type="ORF">BdWA1_001724</name>
</gene>
<name>A0AAD9PKE4_9APIC</name>
<dbReference type="Proteomes" id="UP001214638">
    <property type="component" value="Unassembled WGS sequence"/>
</dbReference>
<evidence type="ECO:0000256" key="1">
    <source>
        <dbReference type="SAM" id="SignalP"/>
    </source>
</evidence>
<feature type="chain" id="PRO_5042030535" evidence="1">
    <location>
        <begin position="20"/>
        <end position="75"/>
    </location>
</feature>
<accession>A0AAD9PKE4</accession>
<dbReference type="AlphaFoldDB" id="A0AAD9PKE4"/>
<evidence type="ECO:0000313" key="2">
    <source>
        <dbReference type="EMBL" id="KAK2196477.1"/>
    </source>
</evidence>
<dbReference type="EMBL" id="JALLKP010000002">
    <property type="protein sequence ID" value="KAK2196477.1"/>
    <property type="molecule type" value="Genomic_DNA"/>
</dbReference>
<dbReference type="GeneID" id="94336022"/>
<dbReference type="RefSeq" id="XP_067803319.1">
    <property type="nucleotide sequence ID" value="XM_067946755.1"/>
</dbReference>
<proteinExistence type="predicted"/>
<organism evidence="2 3">
    <name type="scientific">Babesia duncani</name>
    <dbReference type="NCBI Taxonomy" id="323732"/>
    <lineage>
        <taxon>Eukaryota</taxon>
        <taxon>Sar</taxon>
        <taxon>Alveolata</taxon>
        <taxon>Apicomplexa</taxon>
        <taxon>Aconoidasida</taxon>
        <taxon>Piroplasmida</taxon>
        <taxon>Babesiidae</taxon>
        <taxon>Babesia</taxon>
    </lineage>
</organism>
<dbReference type="KEGG" id="bdw:94336022"/>
<comment type="caution">
    <text evidence="2">The sequence shown here is derived from an EMBL/GenBank/DDBJ whole genome shotgun (WGS) entry which is preliminary data.</text>
</comment>
<reference evidence="2" key="1">
    <citation type="journal article" date="2023" name="Nat. Microbiol.">
        <title>Babesia duncani multi-omics identifies virulence factors and drug targets.</title>
        <authorList>
            <person name="Singh P."/>
            <person name="Lonardi S."/>
            <person name="Liang Q."/>
            <person name="Vydyam P."/>
            <person name="Khabirova E."/>
            <person name="Fang T."/>
            <person name="Gihaz S."/>
            <person name="Thekkiniath J."/>
            <person name="Munshi M."/>
            <person name="Abel S."/>
            <person name="Ciampossin L."/>
            <person name="Batugedara G."/>
            <person name="Gupta M."/>
            <person name="Lu X.M."/>
            <person name="Lenz T."/>
            <person name="Chakravarty S."/>
            <person name="Cornillot E."/>
            <person name="Hu Y."/>
            <person name="Ma W."/>
            <person name="Gonzalez L.M."/>
            <person name="Sanchez S."/>
            <person name="Estrada K."/>
            <person name="Sanchez-Flores A."/>
            <person name="Montero E."/>
            <person name="Harb O.S."/>
            <person name="Le Roch K.G."/>
            <person name="Mamoun C.B."/>
        </authorList>
    </citation>
    <scope>NUCLEOTIDE SEQUENCE</scope>
    <source>
        <strain evidence="2">WA1</strain>
    </source>
</reference>
<evidence type="ECO:0000313" key="3">
    <source>
        <dbReference type="Proteomes" id="UP001214638"/>
    </source>
</evidence>
<feature type="signal peptide" evidence="1">
    <location>
        <begin position="1"/>
        <end position="19"/>
    </location>
</feature>
<protein>
    <submittedName>
        <fullName evidence="2">Uncharacterized protein</fullName>
    </submittedName>
</protein>
<keyword evidence="1" id="KW-0732">Signal</keyword>
<sequence>MKSAFLIFLCTCQSHIIWGSRTRNEKLLNWLLKQPEVTLNSLNLSPDAIALDSPEIDIEKEFSAFNRPAQIGLLV</sequence>